<keyword evidence="1" id="KW-0472">Membrane</keyword>
<dbReference type="EMBL" id="SRSF01000003">
    <property type="protein sequence ID" value="THH39808.1"/>
    <property type="molecule type" value="Genomic_DNA"/>
</dbReference>
<name>A0A4S4NN61_9BACT</name>
<keyword evidence="3" id="KW-1185">Reference proteome</keyword>
<feature type="transmembrane region" description="Helical" evidence="1">
    <location>
        <begin position="44"/>
        <end position="64"/>
    </location>
</feature>
<accession>A0A4S4NN61</accession>
<dbReference type="AlphaFoldDB" id="A0A4S4NN61"/>
<proteinExistence type="predicted"/>
<organism evidence="2 3">
    <name type="scientific">Neolewinella litorea</name>
    <dbReference type="NCBI Taxonomy" id="2562452"/>
    <lineage>
        <taxon>Bacteria</taxon>
        <taxon>Pseudomonadati</taxon>
        <taxon>Bacteroidota</taxon>
        <taxon>Saprospiria</taxon>
        <taxon>Saprospirales</taxon>
        <taxon>Lewinellaceae</taxon>
        <taxon>Neolewinella</taxon>
    </lineage>
</organism>
<evidence type="ECO:0000313" key="2">
    <source>
        <dbReference type="EMBL" id="THH39808.1"/>
    </source>
</evidence>
<dbReference type="OrthoDB" id="1525231at2"/>
<dbReference type="RefSeq" id="WP_136458708.1">
    <property type="nucleotide sequence ID" value="NZ_SRSF01000003.1"/>
</dbReference>
<reference evidence="2 3" key="1">
    <citation type="submission" date="2019-04" db="EMBL/GenBank/DDBJ databases">
        <title>Lewinella litorea sp. nov., isolated from a marine sand.</title>
        <authorList>
            <person name="Yoon J.-H."/>
        </authorList>
    </citation>
    <scope>NUCLEOTIDE SEQUENCE [LARGE SCALE GENOMIC DNA]</scope>
    <source>
        <strain evidence="2 3">HSMS-39</strain>
    </source>
</reference>
<sequence>MYRLFLLLLVLLICVATLYLDWPWYVPAIGAAVSAGLLPVWRRAGFYFPFLAAVMVWGCYSGYLHLLSEGRLGDRLAVTFGVPTGWVLVVITALWGGFTAGLGGLLGAAVRVAAAGGKR</sequence>
<keyword evidence="1" id="KW-0812">Transmembrane</keyword>
<gene>
    <name evidence="2" type="ORF">E4021_09350</name>
</gene>
<keyword evidence="1" id="KW-1133">Transmembrane helix</keyword>
<dbReference type="Proteomes" id="UP000308528">
    <property type="component" value="Unassembled WGS sequence"/>
</dbReference>
<evidence type="ECO:0000313" key="3">
    <source>
        <dbReference type="Proteomes" id="UP000308528"/>
    </source>
</evidence>
<protein>
    <submittedName>
        <fullName evidence="2">Uncharacterized protein</fullName>
    </submittedName>
</protein>
<evidence type="ECO:0000256" key="1">
    <source>
        <dbReference type="SAM" id="Phobius"/>
    </source>
</evidence>
<comment type="caution">
    <text evidence="2">The sequence shown here is derived from an EMBL/GenBank/DDBJ whole genome shotgun (WGS) entry which is preliminary data.</text>
</comment>